<evidence type="ECO:0000313" key="3">
    <source>
        <dbReference type="Proteomes" id="UP000053240"/>
    </source>
</evidence>
<gene>
    <name evidence="2" type="ORF">RR48_15000</name>
</gene>
<keyword evidence="1" id="KW-0732">Signal</keyword>
<name>A0A194R669_PAPMA</name>
<feature type="signal peptide" evidence="1">
    <location>
        <begin position="1"/>
        <end position="18"/>
    </location>
</feature>
<keyword evidence="3" id="KW-1185">Reference proteome</keyword>
<sequence length="223" mass="25248">MKVLLLLFQLNLVNYAVSFVVRKTKIYPSKPTGFVNNLEQQSSNLAAGDIKYTFLADNRFTIDDEIPSIGNLIKSLRIPGFNVYHIVINRDDTGNYENAKSYPKLKTQPEHISENNHTGIHLSNIEIEKRNDSEALNYNEINKALDSENIVDQKFIEIDCDLKSSIYKEKCNEETTTNINEVTTDINLFNENSTVTSEYDDENYGSLSDRNGLSPELLASLVG</sequence>
<feature type="chain" id="PRO_5008264943" evidence="1">
    <location>
        <begin position="19"/>
        <end position="223"/>
    </location>
</feature>
<proteinExistence type="predicted"/>
<organism evidence="2 3">
    <name type="scientific">Papilio machaon</name>
    <name type="common">Old World swallowtail butterfly</name>
    <dbReference type="NCBI Taxonomy" id="76193"/>
    <lineage>
        <taxon>Eukaryota</taxon>
        <taxon>Metazoa</taxon>
        <taxon>Ecdysozoa</taxon>
        <taxon>Arthropoda</taxon>
        <taxon>Hexapoda</taxon>
        <taxon>Insecta</taxon>
        <taxon>Pterygota</taxon>
        <taxon>Neoptera</taxon>
        <taxon>Endopterygota</taxon>
        <taxon>Lepidoptera</taxon>
        <taxon>Glossata</taxon>
        <taxon>Ditrysia</taxon>
        <taxon>Papilionoidea</taxon>
        <taxon>Papilionidae</taxon>
        <taxon>Papilioninae</taxon>
        <taxon>Papilio</taxon>
    </lineage>
</organism>
<dbReference type="AlphaFoldDB" id="A0A194R669"/>
<protein>
    <submittedName>
        <fullName evidence="2">Uncharacterized protein</fullName>
    </submittedName>
</protein>
<dbReference type="EMBL" id="KQ460883">
    <property type="protein sequence ID" value="KPJ11361.1"/>
    <property type="molecule type" value="Genomic_DNA"/>
</dbReference>
<dbReference type="InParanoid" id="A0A194R669"/>
<evidence type="ECO:0000313" key="2">
    <source>
        <dbReference type="EMBL" id="KPJ11361.1"/>
    </source>
</evidence>
<dbReference type="KEGG" id="pmac:106714925"/>
<accession>A0A194R669</accession>
<evidence type="ECO:0000256" key="1">
    <source>
        <dbReference type="SAM" id="SignalP"/>
    </source>
</evidence>
<reference evidence="2 3" key="1">
    <citation type="journal article" date="2015" name="Nat. Commun.">
        <title>Outbred genome sequencing and CRISPR/Cas9 gene editing in butterflies.</title>
        <authorList>
            <person name="Li X."/>
            <person name="Fan D."/>
            <person name="Zhang W."/>
            <person name="Liu G."/>
            <person name="Zhang L."/>
            <person name="Zhao L."/>
            <person name="Fang X."/>
            <person name="Chen L."/>
            <person name="Dong Y."/>
            <person name="Chen Y."/>
            <person name="Ding Y."/>
            <person name="Zhao R."/>
            <person name="Feng M."/>
            <person name="Zhu Y."/>
            <person name="Feng Y."/>
            <person name="Jiang X."/>
            <person name="Zhu D."/>
            <person name="Xiang H."/>
            <person name="Feng X."/>
            <person name="Li S."/>
            <person name="Wang J."/>
            <person name="Zhang G."/>
            <person name="Kronforst M.R."/>
            <person name="Wang W."/>
        </authorList>
    </citation>
    <scope>NUCLEOTIDE SEQUENCE [LARGE SCALE GENOMIC DNA]</scope>
    <source>
        <strain evidence="2">Ya'a_city_454_Pm</strain>
        <tissue evidence="2">Whole body</tissue>
    </source>
</reference>
<dbReference type="Proteomes" id="UP000053240">
    <property type="component" value="Unassembled WGS sequence"/>
</dbReference>